<feature type="compositionally biased region" description="Acidic residues" evidence="4">
    <location>
        <begin position="79"/>
        <end position="104"/>
    </location>
</feature>
<organism evidence="5 6">
    <name type="scientific">Ophiobolus disseminans</name>
    <dbReference type="NCBI Taxonomy" id="1469910"/>
    <lineage>
        <taxon>Eukaryota</taxon>
        <taxon>Fungi</taxon>
        <taxon>Dikarya</taxon>
        <taxon>Ascomycota</taxon>
        <taxon>Pezizomycotina</taxon>
        <taxon>Dothideomycetes</taxon>
        <taxon>Pleosporomycetidae</taxon>
        <taxon>Pleosporales</taxon>
        <taxon>Pleosporineae</taxon>
        <taxon>Phaeosphaeriaceae</taxon>
        <taxon>Ophiobolus</taxon>
    </lineage>
</organism>
<feature type="repeat" description="WD" evidence="3">
    <location>
        <begin position="385"/>
        <end position="419"/>
    </location>
</feature>
<protein>
    <submittedName>
        <fullName evidence="5">WD40 repeat-like protein</fullName>
    </submittedName>
</protein>
<feature type="region of interest" description="Disordered" evidence="4">
    <location>
        <begin position="143"/>
        <end position="170"/>
    </location>
</feature>
<evidence type="ECO:0000313" key="6">
    <source>
        <dbReference type="Proteomes" id="UP000799424"/>
    </source>
</evidence>
<dbReference type="PRINTS" id="PR00320">
    <property type="entry name" value="GPROTEINBRPT"/>
</dbReference>
<dbReference type="Gene3D" id="2.130.10.10">
    <property type="entry name" value="YVTN repeat-like/Quinoprotein amine dehydrogenase"/>
    <property type="match status" value="2"/>
</dbReference>
<name>A0A6A6ZGD5_9PLEO</name>
<dbReference type="InterPro" id="IPR015943">
    <property type="entry name" value="WD40/YVTN_repeat-like_dom_sf"/>
</dbReference>
<dbReference type="PANTHER" id="PTHR19847:SF7">
    <property type="entry name" value="DDB1- AND CUL4-ASSOCIATED FACTOR 11"/>
    <property type="match status" value="1"/>
</dbReference>
<accession>A0A6A6ZGD5</accession>
<sequence length="673" mass="76141">MSSSQIPTSPPNEGEDLRTIEYDPNDPFWRDTDDDDDDMDYQPALAGSEDAEDGDEDISFHDAAERLSNLSGVEIAFEYTDDNDEDEEDDDEDEGEAEDEEASTEDAPRRPVYITREQIMQLLGNAGLGRIFASEFTPRGARRRNLHAVNEGDDEEEDGDPDTGYGRAAFDKVPSEQGKELMNGGAFGASPRSEDTVKRKKRLAYDIMRRSLGLGSEGRQKNASRLLKQDMIPESVADTIIHYNARCYSGQFSDDGNFFFSCAQDFRVRMYDTSNPYDWKYYKSVVYPYGQWTITDASLSPDNRFLAYSSIRSIVCLAPTDPDNDAEPNLLDFGDIGTRDPRSYHRSFGIWSIRFSGDGREIVAGTGNNSVYVYDIERRQSILRIPGHQEDVNAVCFGDQQSPHILYSGSDDTTLKVWDRRSMGDGREAGVFLGHTEGLTYVDSKGDGRYVLSNAKDQTAKLWDLRKMISTDKADRINPNNYTTGFEYRTEAWDDNDYRPHPHDCSLVTFRGHKVMKTLIRCHFSPPGSTDSRYVYSGSSDGAVYIWNLDATLAGKVDVLKATKNSRPRDQERLAETYDYWGRNGGSWDTCVRDASWHPYVPMIAATSWNGWGTSQGTCTVHTWNDGVEGDEAEPRVGRRVNAQLQHDERLYRTPEARSRRQALRSDDWTDDD</sequence>
<dbReference type="InterPro" id="IPR036322">
    <property type="entry name" value="WD40_repeat_dom_sf"/>
</dbReference>
<dbReference type="PROSITE" id="PS50082">
    <property type="entry name" value="WD_REPEATS_2"/>
    <property type="match status" value="3"/>
</dbReference>
<feature type="repeat" description="WD" evidence="3">
    <location>
        <begin position="529"/>
        <end position="550"/>
    </location>
</feature>
<gene>
    <name evidence="5" type="ORF">CC86DRAFT_361364</name>
</gene>
<reference evidence="5" key="1">
    <citation type="journal article" date="2020" name="Stud. Mycol.">
        <title>101 Dothideomycetes genomes: a test case for predicting lifestyles and emergence of pathogens.</title>
        <authorList>
            <person name="Haridas S."/>
            <person name="Albert R."/>
            <person name="Binder M."/>
            <person name="Bloem J."/>
            <person name="Labutti K."/>
            <person name="Salamov A."/>
            <person name="Andreopoulos B."/>
            <person name="Baker S."/>
            <person name="Barry K."/>
            <person name="Bills G."/>
            <person name="Bluhm B."/>
            <person name="Cannon C."/>
            <person name="Castanera R."/>
            <person name="Culley D."/>
            <person name="Daum C."/>
            <person name="Ezra D."/>
            <person name="Gonzalez J."/>
            <person name="Henrissat B."/>
            <person name="Kuo A."/>
            <person name="Liang C."/>
            <person name="Lipzen A."/>
            <person name="Lutzoni F."/>
            <person name="Magnuson J."/>
            <person name="Mondo S."/>
            <person name="Nolan M."/>
            <person name="Ohm R."/>
            <person name="Pangilinan J."/>
            <person name="Park H.-J."/>
            <person name="Ramirez L."/>
            <person name="Alfaro M."/>
            <person name="Sun H."/>
            <person name="Tritt A."/>
            <person name="Yoshinaga Y."/>
            <person name="Zwiers L.-H."/>
            <person name="Turgeon B."/>
            <person name="Goodwin S."/>
            <person name="Spatafora J."/>
            <person name="Crous P."/>
            <person name="Grigoriev I."/>
        </authorList>
    </citation>
    <scope>NUCLEOTIDE SEQUENCE</scope>
    <source>
        <strain evidence="5">CBS 113818</strain>
    </source>
</reference>
<evidence type="ECO:0000256" key="3">
    <source>
        <dbReference type="PROSITE-ProRule" id="PRU00221"/>
    </source>
</evidence>
<dbReference type="Proteomes" id="UP000799424">
    <property type="component" value="Unassembled WGS sequence"/>
</dbReference>
<dbReference type="InterPro" id="IPR020472">
    <property type="entry name" value="WD40_PAC1"/>
</dbReference>
<keyword evidence="2" id="KW-0677">Repeat</keyword>
<evidence type="ECO:0000256" key="2">
    <source>
        <dbReference type="ARBA" id="ARBA00022737"/>
    </source>
</evidence>
<dbReference type="Pfam" id="PF00400">
    <property type="entry name" value="WD40"/>
    <property type="match status" value="5"/>
</dbReference>
<dbReference type="SUPFAM" id="SSF50978">
    <property type="entry name" value="WD40 repeat-like"/>
    <property type="match status" value="1"/>
</dbReference>
<dbReference type="AlphaFoldDB" id="A0A6A6ZGD5"/>
<evidence type="ECO:0000256" key="1">
    <source>
        <dbReference type="ARBA" id="ARBA00022574"/>
    </source>
</evidence>
<evidence type="ECO:0000313" key="5">
    <source>
        <dbReference type="EMBL" id="KAF2819928.1"/>
    </source>
</evidence>
<dbReference type="GO" id="GO:0043161">
    <property type="term" value="P:proteasome-mediated ubiquitin-dependent protein catabolic process"/>
    <property type="evidence" value="ECO:0007669"/>
    <property type="project" value="TreeGrafter"/>
</dbReference>
<feature type="region of interest" description="Disordered" evidence="4">
    <location>
        <begin position="1"/>
        <end position="112"/>
    </location>
</feature>
<feature type="compositionally biased region" description="Basic and acidic residues" evidence="4">
    <location>
        <begin position="646"/>
        <end position="673"/>
    </location>
</feature>
<dbReference type="GO" id="GO:0080008">
    <property type="term" value="C:Cul4-RING E3 ubiquitin ligase complex"/>
    <property type="evidence" value="ECO:0007669"/>
    <property type="project" value="TreeGrafter"/>
</dbReference>
<evidence type="ECO:0000256" key="4">
    <source>
        <dbReference type="SAM" id="MobiDB-lite"/>
    </source>
</evidence>
<dbReference type="FunFam" id="2.130.10.10:FF:000557">
    <property type="entry name" value="WD repeat protein"/>
    <property type="match status" value="1"/>
</dbReference>
<feature type="repeat" description="WD" evidence="3">
    <location>
        <begin position="432"/>
        <end position="466"/>
    </location>
</feature>
<dbReference type="PANTHER" id="PTHR19847">
    <property type="entry name" value="DDB1- AND CUL4-ASSOCIATED FACTOR 11"/>
    <property type="match status" value="1"/>
</dbReference>
<keyword evidence="6" id="KW-1185">Reference proteome</keyword>
<dbReference type="InterPro" id="IPR051859">
    <property type="entry name" value="DCAF"/>
</dbReference>
<feature type="region of interest" description="Disordered" evidence="4">
    <location>
        <begin position="643"/>
        <end position="673"/>
    </location>
</feature>
<keyword evidence="1 3" id="KW-0853">WD repeat</keyword>
<feature type="compositionally biased region" description="Acidic residues" evidence="4">
    <location>
        <begin position="151"/>
        <end position="161"/>
    </location>
</feature>
<dbReference type="PROSITE" id="PS50294">
    <property type="entry name" value="WD_REPEATS_REGION"/>
    <property type="match status" value="2"/>
</dbReference>
<dbReference type="EMBL" id="MU006242">
    <property type="protein sequence ID" value="KAF2819928.1"/>
    <property type="molecule type" value="Genomic_DNA"/>
</dbReference>
<dbReference type="InterPro" id="IPR001680">
    <property type="entry name" value="WD40_rpt"/>
</dbReference>
<dbReference type="SMART" id="SM00320">
    <property type="entry name" value="WD40"/>
    <property type="match status" value="5"/>
</dbReference>
<dbReference type="OrthoDB" id="63070at2759"/>
<proteinExistence type="predicted"/>